<accession>Q9PQC5</accession>
<keyword evidence="3" id="KW-1185">Reference proteome</keyword>
<evidence type="ECO:0000313" key="2">
    <source>
        <dbReference type="EMBL" id="AAF30775.1"/>
    </source>
</evidence>
<dbReference type="STRING" id="273119.UU366"/>
<feature type="region of interest" description="Disordered" evidence="1">
    <location>
        <begin position="179"/>
        <end position="211"/>
    </location>
</feature>
<sequence length="211" mass="25128">MEEQMSATNKKYDPQISELLELRDLANKVDNLKRKLKTIEYNHYCEHENYDSDDGETNNVYEQEVSLNHETQIVKLRVDLNDLTNLSNTKIVEVEKPVYIEKVIEVEKPIEKIVEKIVYVNQDNQVNKQESIKEEKEPKTPVKSGKYVKYRRLKNNGMSDAGWKIFELVKQTQQDKVAAEKRFDEQQEEKKRQREQKRLEKQQKLEAKNEQ</sequence>
<evidence type="ECO:0000256" key="1">
    <source>
        <dbReference type="SAM" id="MobiDB-lite"/>
    </source>
</evidence>
<dbReference type="Proteomes" id="UP000000423">
    <property type="component" value="Chromosome"/>
</dbReference>
<organism evidence="2 3">
    <name type="scientific">Ureaplasma parvum serovar 3 (strain ATCC 700970)</name>
    <dbReference type="NCBI Taxonomy" id="273119"/>
    <lineage>
        <taxon>Bacteria</taxon>
        <taxon>Bacillati</taxon>
        <taxon>Mycoplasmatota</taxon>
        <taxon>Mycoplasmoidales</taxon>
        <taxon>Mycoplasmoidaceae</taxon>
        <taxon>Ureaplasma</taxon>
    </lineage>
</organism>
<protein>
    <submittedName>
        <fullName evidence="2">Unique hypothetical</fullName>
    </submittedName>
</protein>
<dbReference type="EnsemblBacteria" id="AAF30775">
    <property type="protein sequence ID" value="AAF30775"/>
    <property type="gene ID" value="UU366"/>
</dbReference>
<dbReference type="AlphaFoldDB" id="Q9PQC5"/>
<dbReference type="KEGG" id="uur:UU366"/>
<evidence type="ECO:0000313" key="3">
    <source>
        <dbReference type="Proteomes" id="UP000000423"/>
    </source>
</evidence>
<dbReference type="EMBL" id="AF222894">
    <property type="protein sequence ID" value="AAF30775.1"/>
    <property type="molecule type" value="Genomic_DNA"/>
</dbReference>
<gene>
    <name evidence="2" type="ordered locus">UU366</name>
</gene>
<proteinExistence type="predicted"/>
<reference evidence="2 3" key="1">
    <citation type="journal article" date="2000" name="Nature">
        <title>The complete sequence of the mucosal pathogen Ureaplasma urealyticum.</title>
        <authorList>
            <person name="Glass J.I."/>
            <person name="Lefkowitz E.J."/>
            <person name="Glass J.S."/>
            <person name="Heiner C.R."/>
            <person name="Chen E.Y."/>
            <person name="Cassell G.H."/>
        </authorList>
    </citation>
    <scope>NUCLEOTIDE SEQUENCE [LARGE SCALE GENOMIC DNA]</scope>
    <source>
        <strain evidence="2 3">ATCC 700970</strain>
    </source>
</reference>
<dbReference type="HOGENOM" id="CLU_1204360_0_0_14"/>
<name>Q9PQC5_UREPA</name>